<dbReference type="SUPFAM" id="SSF55729">
    <property type="entry name" value="Acyl-CoA N-acyltransferases (Nat)"/>
    <property type="match status" value="1"/>
</dbReference>
<proteinExistence type="predicted"/>
<dbReference type="PROSITE" id="PS51186">
    <property type="entry name" value="GNAT"/>
    <property type="match status" value="1"/>
</dbReference>
<dbReference type="EMBL" id="OANU01000002">
    <property type="protein sequence ID" value="SNX45151.1"/>
    <property type="molecule type" value="Genomic_DNA"/>
</dbReference>
<evidence type="ECO:0000259" key="1">
    <source>
        <dbReference type="PROSITE" id="PS51186"/>
    </source>
</evidence>
<organism evidence="2 3">
    <name type="scientific">Vibrio thalassae</name>
    <dbReference type="NCBI Taxonomy" id="1243014"/>
    <lineage>
        <taxon>Bacteria</taxon>
        <taxon>Pseudomonadati</taxon>
        <taxon>Pseudomonadota</taxon>
        <taxon>Gammaproteobacteria</taxon>
        <taxon>Vibrionales</taxon>
        <taxon>Vibrionaceae</taxon>
        <taxon>Vibrio</taxon>
    </lineage>
</organism>
<feature type="domain" description="N-acetyltransferase" evidence="1">
    <location>
        <begin position="1"/>
        <end position="139"/>
    </location>
</feature>
<dbReference type="RefSeq" id="WP_096991905.1">
    <property type="nucleotide sequence ID" value="NZ_JBHSII010000001.1"/>
</dbReference>
<dbReference type="AlphaFoldDB" id="A0A240E9F5"/>
<keyword evidence="3" id="KW-1185">Reference proteome</keyword>
<dbReference type="Pfam" id="PF00583">
    <property type="entry name" value="Acetyltransf_1"/>
    <property type="match status" value="1"/>
</dbReference>
<dbReference type="InterPro" id="IPR000182">
    <property type="entry name" value="GNAT_dom"/>
</dbReference>
<dbReference type="InterPro" id="IPR016181">
    <property type="entry name" value="Acyl_CoA_acyltransferase"/>
</dbReference>
<dbReference type="OrthoDB" id="9797178at2"/>
<sequence>MLIRTEAPADILAIDRLLKSVFETEAEADLVMTLRENGHLTLSLVACTDEGEVVGHLLFSPVTIEGDDLSWQGLAPLAVAKAYQGKGIAAALVEEAFSTLPEFGYPACVVLGDPQYYGRFQFKPAADYGLHCQWEVPPGAFQVRSLTEYSVAEQLAGRKGLVEYCPEFNGL</sequence>
<name>A0A240E9F5_9VIBR</name>
<dbReference type="CDD" id="cd04301">
    <property type="entry name" value="NAT_SF"/>
    <property type="match status" value="1"/>
</dbReference>
<dbReference type="Proteomes" id="UP000219336">
    <property type="component" value="Unassembled WGS sequence"/>
</dbReference>
<gene>
    <name evidence="2" type="ORF">VTH8203_00144</name>
</gene>
<dbReference type="Gene3D" id="3.40.630.30">
    <property type="match status" value="1"/>
</dbReference>
<dbReference type="GO" id="GO:0016747">
    <property type="term" value="F:acyltransferase activity, transferring groups other than amino-acyl groups"/>
    <property type="evidence" value="ECO:0007669"/>
    <property type="project" value="InterPro"/>
</dbReference>
<evidence type="ECO:0000313" key="2">
    <source>
        <dbReference type="EMBL" id="SNX45151.1"/>
    </source>
</evidence>
<accession>A0A240E9F5</accession>
<protein>
    <recommendedName>
        <fullName evidence="1">N-acetyltransferase domain-containing protein</fullName>
    </recommendedName>
</protein>
<reference evidence="3" key="1">
    <citation type="submission" date="2016-06" db="EMBL/GenBank/DDBJ databases">
        <authorList>
            <person name="Rodrigo-Torres L."/>
            <person name="Arahal R.D."/>
            <person name="Lucena T."/>
        </authorList>
    </citation>
    <scope>NUCLEOTIDE SEQUENCE [LARGE SCALE GENOMIC DNA]</scope>
    <source>
        <strain evidence="3">CECT8203</strain>
    </source>
</reference>
<evidence type="ECO:0000313" key="3">
    <source>
        <dbReference type="Proteomes" id="UP000219336"/>
    </source>
</evidence>